<name>A0A4Y2SFY6_ARAVE</name>
<accession>A0A4Y2SFY6</accession>
<keyword evidence="1" id="KW-1133">Transmembrane helix</keyword>
<proteinExistence type="predicted"/>
<reference evidence="2 3" key="1">
    <citation type="journal article" date="2019" name="Sci. Rep.">
        <title>Orb-weaving spider Araneus ventricosus genome elucidates the spidroin gene catalogue.</title>
        <authorList>
            <person name="Kono N."/>
            <person name="Nakamura H."/>
            <person name="Ohtoshi R."/>
            <person name="Moran D.A.P."/>
            <person name="Shinohara A."/>
            <person name="Yoshida Y."/>
            <person name="Fujiwara M."/>
            <person name="Mori M."/>
            <person name="Tomita M."/>
            <person name="Arakawa K."/>
        </authorList>
    </citation>
    <scope>NUCLEOTIDE SEQUENCE [LARGE SCALE GENOMIC DNA]</scope>
</reference>
<keyword evidence="3" id="KW-1185">Reference proteome</keyword>
<feature type="transmembrane region" description="Helical" evidence="1">
    <location>
        <begin position="59"/>
        <end position="80"/>
    </location>
</feature>
<organism evidence="2 3">
    <name type="scientific">Araneus ventricosus</name>
    <name type="common">Orbweaver spider</name>
    <name type="synonym">Epeira ventricosa</name>
    <dbReference type="NCBI Taxonomy" id="182803"/>
    <lineage>
        <taxon>Eukaryota</taxon>
        <taxon>Metazoa</taxon>
        <taxon>Ecdysozoa</taxon>
        <taxon>Arthropoda</taxon>
        <taxon>Chelicerata</taxon>
        <taxon>Arachnida</taxon>
        <taxon>Araneae</taxon>
        <taxon>Araneomorphae</taxon>
        <taxon>Entelegynae</taxon>
        <taxon>Araneoidea</taxon>
        <taxon>Araneidae</taxon>
        <taxon>Araneus</taxon>
    </lineage>
</organism>
<keyword evidence="1" id="KW-0812">Transmembrane</keyword>
<gene>
    <name evidence="2" type="ORF">AVEN_78580_1</name>
</gene>
<evidence type="ECO:0000313" key="2">
    <source>
        <dbReference type="EMBL" id="GBN86486.1"/>
    </source>
</evidence>
<dbReference type="EMBL" id="BGPR01021314">
    <property type="protein sequence ID" value="GBN86486.1"/>
    <property type="molecule type" value="Genomic_DNA"/>
</dbReference>
<sequence length="118" mass="13437">MMMPERAPSSPSFRATPAGGPLATAYDLACQRPHTRRNRVSTLRSRGQDLATRRQRPPILSFMNFVFLFLTLKGILAFHLKPLIHERFTPRQSNQSKPKPVINVKIGQNCRGVERKVK</sequence>
<dbReference type="AlphaFoldDB" id="A0A4Y2SFY6"/>
<evidence type="ECO:0000256" key="1">
    <source>
        <dbReference type="SAM" id="Phobius"/>
    </source>
</evidence>
<comment type="caution">
    <text evidence="2">The sequence shown here is derived from an EMBL/GenBank/DDBJ whole genome shotgun (WGS) entry which is preliminary data.</text>
</comment>
<dbReference type="Proteomes" id="UP000499080">
    <property type="component" value="Unassembled WGS sequence"/>
</dbReference>
<evidence type="ECO:0000313" key="3">
    <source>
        <dbReference type="Proteomes" id="UP000499080"/>
    </source>
</evidence>
<protein>
    <submittedName>
        <fullName evidence="2">Uncharacterized protein</fullName>
    </submittedName>
</protein>
<keyword evidence="1" id="KW-0472">Membrane</keyword>